<dbReference type="Pfam" id="PF19952">
    <property type="entry name" value="DUF6414"/>
    <property type="match status" value="1"/>
</dbReference>
<dbReference type="Proteomes" id="UP001560267">
    <property type="component" value="Unassembled WGS sequence"/>
</dbReference>
<comment type="caution">
    <text evidence="1">The sequence shown here is derived from an EMBL/GenBank/DDBJ whole genome shotgun (WGS) entry which is preliminary data.</text>
</comment>
<accession>A0ABV3Y4Q6</accession>
<dbReference type="InterPro" id="IPR045633">
    <property type="entry name" value="DUF6414"/>
</dbReference>
<name>A0ABV3Y4Q6_9ACTN</name>
<proteinExistence type="predicted"/>
<keyword evidence="2" id="KW-1185">Reference proteome</keyword>
<organism evidence="1 2">
    <name type="scientific">Ferrimicrobium acidiphilum</name>
    <dbReference type="NCBI Taxonomy" id="121039"/>
    <lineage>
        <taxon>Bacteria</taxon>
        <taxon>Bacillati</taxon>
        <taxon>Actinomycetota</taxon>
        <taxon>Acidimicrobiia</taxon>
        <taxon>Acidimicrobiales</taxon>
        <taxon>Acidimicrobiaceae</taxon>
        <taxon>Ferrimicrobium</taxon>
    </lineage>
</organism>
<dbReference type="EMBL" id="JBFSHR010000060">
    <property type="protein sequence ID" value="MEX6430548.1"/>
    <property type="molecule type" value="Genomic_DNA"/>
</dbReference>
<evidence type="ECO:0000313" key="2">
    <source>
        <dbReference type="Proteomes" id="UP001560267"/>
    </source>
</evidence>
<protein>
    <submittedName>
        <fullName evidence="1">Uncharacterized protein</fullName>
    </submittedName>
</protein>
<evidence type="ECO:0000313" key="1">
    <source>
        <dbReference type="EMBL" id="MEX6430548.1"/>
    </source>
</evidence>
<reference evidence="1 2" key="1">
    <citation type="submission" date="2024-07" db="EMBL/GenBank/DDBJ databases">
        <title>Draft Genome Sequence of Ferrimicrobium acidiphilum Strain YE2023, Isolated from a Pulp of Bioleach Reactor.</title>
        <authorList>
            <person name="Elkina Y.A."/>
            <person name="Bulaeva A.G."/>
            <person name="Beletsky A.V."/>
            <person name="Mardanov A.V."/>
        </authorList>
    </citation>
    <scope>NUCLEOTIDE SEQUENCE [LARGE SCALE GENOMIC DNA]</scope>
    <source>
        <strain evidence="1 2">YE2023</strain>
    </source>
</reference>
<sequence>MSKTQKQFKAIADFLKLVTTDVEREGTSTVVIEHQTSNYRAVVTVFDDYLRDRSMTEVLNREFRIFGKVARHLPAGSGESVDLLASSGVAGFPSEILGQLTSTMKEMVAQTGMQIPTPMAMVHPPVIEIVPIAIYL</sequence>
<gene>
    <name evidence="1" type="ORF">AB6A68_12000</name>
</gene>